<reference evidence="1" key="1">
    <citation type="journal article" date="2014" name="Int. J. Syst. Evol. Microbiol.">
        <title>Complete genome sequence of Corynebacterium casei LMG S-19264T (=DSM 44701T), isolated from a smear-ripened cheese.</title>
        <authorList>
            <consortium name="US DOE Joint Genome Institute (JGI-PGF)"/>
            <person name="Walter F."/>
            <person name="Albersmeier A."/>
            <person name="Kalinowski J."/>
            <person name="Ruckert C."/>
        </authorList>
    </citation>
    <scope>NUCLEOTIDE SEQUENCE</scope>
    <source>
        <strain evidence="1">JCM 16108</strain>
    </source>
</reference>
<accession>A0A830FV45</accession>
<evidence type="ECO:0000313" key="3">
    <source>
        <dbReference type="Proteomes" id="UP000614609"/>
    </source>
</evidence>
<gene>
    <name evidence="1" type="ORF">GCM10009017_12490</name>
    <name evidence="2" type="ORF">J2752_000495</name>
</gene>
<proteinExistence type="predicted"/>
<dbReference type="RefSeq" id="WP_188871019.1">
    <property type="nucleotide sequence ID" value="NZ_BMOO01000003.1"/>
</dbReference>
<protein>
    <submittedName>
        <fullName evidence="2">Rubrerythrin</fullName>
    </submittedName>
</protein>
<dbReference type="Proteomes" id="UP000614609">
    <property type="component" value="Unassembled WGS sequence"/>
</dbReference>
<reference evidence="2" key="3">
    <citation type="submission" date="2021-03" db="EMBL/GenBank/DDBJ databases">
        <title>Genomic Encyclopedia of Type Strains, Phase IV (KMG-IV): sequencing the most valuable type-strain genomes for metagenomic binning, comparative biology and taxonomic classification.</title>
        <authorList>
            <person name="Goeker M."/>
        </authorList>
    </citation>
    <scope>NUCLEOTIDE SEQUENCE</scope>
    <source>
        <strain evidence="2">DSM 22443</strain>
    </source>
</reference>
<organism evidence="1 3">
    <name type="scientific">Halarchaeum rubridurum</name>
    <dbReference type="NCBI Taxonomy" id="489911"/>
    <lineage>
        <taxon>Archaea</taxon>
        <taxon>Methanobacteriati</taxon>
        <taxon>Methanobacteriota</taxon>
        <taxon>Stenosarchaea group</taxon>
        <taxon>Halobacteria</taxon>
        <taxon>Halobacteriales</taxon>
        <taxon>Halobacteriaceae</taxon>
    </lineage>
</organism>
<evidence type="ECO:0000313" key="1">
    <source>
        <dbReference type="EMBL" id="GGM63917.1"/>
    </source>
</evidence>
<dbReference type="EMBL" id="BMOO01000003">
    <property type="protein sequence ID" value="GGM63917.1"/>
    <property type="molecule type" value="Genomic_DNA"/>
</dbReference>
<name>A0A830FV45_9EURY</name>
<sequence>MTGYVAVCQQCGELTDGAADLEEAGDVAEAHDEFGCDVDIYHGEIEIDSGFMCISCSVLRWGDPADECPACGERGVSRVFFGGGA</sequence>
<dbReference type="AlphaFoldDB" id="A0A830FV45"/>
<reference evidence="1" key="2">
    <citation type="submission" date="2020-09" db="EMBL/GenBank/DDBJ databases">
        <authorList>
            <person name="Sun Q."/>
            <person name="Ohkuma M."/>
        </authorList>
    </citation>
    <scope>NUCLEOTIDE SEQUENCE</scope>
    <source>
        <strain evidence="1">JCM 16108</strain>
    </source>
</reference>
<comment type="caution">
    <text evidence="1">The sequence shown here is derived from an EMBL/GenBank/DDBJ whole genome shotgun (WGS) entry which is preliminary data.</text>
</comment>
<keyword evidence="3" id="KW-1185">Reference proteome</keyword>
<dbReference type="Proteomes" id="UP000765891">
    <property type="component" value="Unassembled WGS sequence"/>
</dbReference>
<dbReference type="EMBL" id="JAGGKO010000001">
    <property type="protein sequence ID" value="MBP1953614.1"/>
    <property type="molecule type" value="Genomic_DNA"/>
</dbReference>
<evidence type="ECO:0000313" key="2">
    <source>
        <dbReference type="EMBL" id="MBP1953614.1"/>
    </source>
</evidence>